<feature type="signal peptide" evidence="2">
    <location>
        <begin position="1"/>
        <end position="18"/>
    </location>
</feature>
<proteinExistence type="predicted"/>
<dbReference type="EMBL" id="AZGY01000025">
    <property type="protein sequence ID" value="KZZ89403.1"/>
    <property type="molecule type" value="Genomic_DNA"/>
</dbReference>
<evidence type="ECO:0000256" key="1">
    <source>
        <dbReference type="SAM" id="MobiDB-lite"/>
    </source>
</evidence>
<evidence type="ECO:0000313" key="3">
    <source>
        <dbReference type="EMBL" id="KZZ89403.1"/>
    </source>
</evidence>
<name>A0A162I6V1_9HYPO</name>
<feature type="chain" id="PRO_5007835285" description="Aerolysin-like toxin, beta complex domain protein" evidence="2">
    <location>
        <begin position="19"/>
        <end position="402"/>
    </location>
</feature>
<comment type="caution">
    <text evidence="3">The sequence shown here is derived from an EMBL/GenBank/DDBJ whole genome shotgun (WGS) entry which is preliminary data.</text>
</comment>
<reference evidence="3 4" key="1">
    <citation type="journal article" date="2016" name="Genome Biol. Evol.">
        <title>Divergent and convergent evolution of fungal pathogenicity.</title>
        <authorList>
            <person name="Shang Y."/>
            <person name="Xiao G."/>
            <person name="Zheng P."/>
            <person name="Cen K."/>
            <person name="Zhan S."/>
            <person name="Wang C."/>
        </authorList>
    </citation>
    <scope>NUCLEOTIDE SEQUENCE [LARGE SCALE GENOMIC DNA]</scope>
    <source>
        <strain evidence="3 4">RCEF 2490</strain>
    </source>
</reference>
<keyword evidence="4" id="KW-1185">Reference proteome</keyword>
<sequence>MLPKPCLAVCLLATLGSAIEFAPLQVGPLKGTDTSVHDYVRRHFNGLISGTKIRVDRQLTNKDARLDIPESMQKNKQGKVDTFGNTAASRRVNKAYGYDCYSIRIPLEFSPDDVKIEVDALEVDKPSLTSKREKKIKISKSVKVSHHKTATWKMETWDATTLGTGGKFEASLGPVKGDISVNKQWTITDIKGTGGDEQRKVESEIKVETEDTCEAWSHCSPQMWTFKATITGHCPEMPIVNTKCWTSAIKQKNNPANDGIVKYLNEAKILGKNVYLAAVHGRQANWNKLGDQFFSISGSQPPVEVQGTAIDGIYIPGDKWQVKYKRNNTCDFVTPVYDSTGDLMRMSFMVQEPIKKTEQPNTEQPKIGNKPKRAEQSRTKNGNLVLPGPNGVKYVILEPLRK</sequence>
<accession>A0A162I6V1</accession>
<dbReference type="Proteomes" id="UP000078544">
    <property type="component" value="Unassembled WGS sequence"/>
</dbReference>
<evidence type="ECO:0008006" key="5">
    <source>
        <dbReference type="Google" id="ProtNLM"/>
    </source>
</evidence>
<evidence type="ECO:0000256" key="2">
    <source>
        <dbReference type="SAM" id="SignalP"/>
    </source>
</evidence>
<feature type="region of interest" description="Disordered" evidence="1">
    <location>
        <begin position="352"/>
        <end position="386"/>
    </location>
</feature>
<evidence type="ECO:0000313" key="4">
    <source>
        <dbReference type="Proteomes" id="UP000078544"/>
    </source>
</evidence>
<dbReference type="AlphaFoldDB" id="A0A162I6V1"/>
<organism evidence="3 4">
    <name type="scientific">Moelleriella libera RCEF 2490</name>
    <dbReference type="NCBI Taxonomy" id="1081109"/>
    <lineage>
        <taxon>Eukaryota</taxon>
        <taxon>Fungi</taxon>
        <taxon>Dikarya</taxon>
        <taxon>Ascomycota</taxon>
        <taxon>Pezizomycotina</taxon>
        <taxon>Sordariomycetes</taxon>
        <taxon>Hypocreomycetidae</taxon>
        <taxon>Hypocreales</taxon>
        <taxon>Clavicipitaceae</taxon>
        <taxon>Moelleriella</taxon>
    </lineage>
</organism>
<protein>
    <recommendedName>
        <fullName evidence="5">Aerolysin-like toxin, beta complex domain protein</fullName>
    </recommendedName>
</protein>
<keyword evidence="2" id="KW-0732">Signal</keyword>
<gene>
    <name evidence="3" type="ORF">AAL_07702</name>
</gene>